<organism evidence="1">
    <name type="scientific">Arundo donax</name>
    <name type="common">Giant reed</name>
    <name type="synonym">Donax arundinaceus</name>
    <dbReference type="NCBI Taxonomy" id="35708"/>
    <lineage>
        <taxon>Eukaryota</taxon>
        <taxon>Viridiplantae</taxon>
        <taxon>Streptophyta</taxon>
        <taxon>Embryophyta</taxon>
        <taxon>Tracheophyta</taxon>
        <taxon>Spermatophyta</taxon>
        <taxon>Magnoliopsida</taxon>
        <taxon>Liliopsida</taxon>
        <taxon>Poales</taxon>
        <taxon>Poaceae</taxon>
        <taxon>PACMAD clade</taxon>
        <taxon>Arundinoideae</taxon>
        <taxon>Arundineae</taxon>
        <taxon>Arundo</taxon>
    </lineage>
</organism>
<dbReference type="AlphaFoldDB" id="A0A0A8YSI5"/>
<proteinExistence type="predicted"/>
<sequence>MQIHLCLVARVVPIRMLTVQIWLLTLQISFPFGHRLRLVFSNRFIVQLDVLCDIVYCYHATETKVMLSKLWHSLSHVNSFDIQEALIC</sequence>
<reference evidence="1" key="2">
    <citation type="journal article" date="2015" name="Data Brief">
        <title>Shoot transcriptome of the giant reed, Arundo donax.</title>
        <authorList>
            <person name="Barrero R.A."/>
            <person name="Guerrero F.D."/>
            <person name="Moolhuijzen P."/>
            <person name="Goolsby J.A."/>
            <person name="Tidwell J."/>
            <person name="Bellgard S.E."/>
            <person name="Bellgard M.I."/>
        </authorList>
    </citation>
    <scope>NUCLEOTIDE SEQUENCE</scope>
    <source>
        <tissue evidence="1">Shoot tissue taken approximately 20 cm above the soil surface</tissue>
    </source>
</reference>
<reference evidence="1" key="1">
    <citation type="submission" date="2014-09" db="EMBL/GenBank/DDBJ databases">
        <authorList>
            <person name="Magalhaes I.L.F."/>
            <person name="Oliveira U."/>
            <person name="Santos F.R."/>
            <person name="Vidigal T.H.D.A."/>
            <person name="Brescovit A.D."/>
            <person name="Santos A.J."/>
        </authorList>
    </citation>
    <scope>NUCLEOTIDE SEQUENCE</scope>
    <source>
        <tissue evidence="1">Shoot tissue taken approximately 20 cm above the soil surface</tissue>
    </source>
</reference>
<evidence type="ECO:0000313" key="1">
    <source>
        <dbReference type="EMBL" id="JAD29964.1"/>
    </source>
</evidence>
<accession>A0A0A8YSI5</accession>
<protein>
    <submittedName>
        <fullName evidence="1">Uncharacterized protein</fullName>
    </submittedName>
</protein>
<dbReference type="EMBL" id="GBRH01267931">
    <property type="protein sequence ID" value="JAD29964.1"/>
    <property type="molecule type" value="Transcribed_RNA"/>
</dbReference>
<name>A0A0A8YSI5_ARUDO</name>